<sequence length="143" mass="14824">MWKMTWLSGWMVVSNRAGEPAVVVVGVAQVCGPATAECGADPLGEDEAEALSAVEEPCGAAEVEEFRPAAQDGGDQACLARHSPGEGRGHGFAGLEDRAADVALQPGVVDQHHDGGVDPAELREPVGGEPFDELAERVAQALR</sequence>
<gene>
    <name evidence="2" type="ORF">H7344_09915</name>
</gene>
<dbReference type="Proteomes" id="UP000604001">
    <property type="component" value="Unassembled WGS sequence"/>
</dbReference>
<protein>
    <submittedName>
        <fullName evidence="2">Uncharacterized protein</fullName>
    </submittedName>
</protein>
<reference evidence="2 3" key="1">
    <citation type="submission" date="2020-08" db="EMBL/GenBank/DDBJ databases">
        <title>novel species in genus Nocardioides.</title>
        <authorList>
            <person name="Zhang G."/>
        </authorList>
    </citation>
    <scope>NUCLEOTIDE SEQUENCE [LARGE SCALE GENOMIC DNA]</scope>
    <source>
        <strain evidence="2 3">SC8A-24</strain>
    </source>
</reference>
<organism evidence="2 3">
    <name type="scientific">Nocardioides deserti</name>
    <dbReference type="NCBI Taxonomy" id="1588644"/>
    <lineage>
        <taxon>Bacteria</taxon>
        <taxon>Bacillati</taxon>
        <taxon>Actinomycetota</taxon>
        <taxon>Actinomycetes</taxon>
        <taxon>Propionibacteriales</taxon>
        <taxon>Nocardioidaceae</taxon>
        <taxon>Nocardioides</taxon>
    </lineage>
</organism>
<proteinExistence type="predicted"/>
<evidence type="ECO:0000256" key="1">
    <source>
        <dbReference type="SAM" id="MobiDB-lite"/>
    </source>
</evidence>
<evidence type="ECO:0000313" key="3">
    <source>
        <dbReference type="Proteomes" id="UP000604001"/>
    </source>
</evidence>
<name>A0ABR6U9J0_9ACTN</name>
<evidence type="ECO:0000313" key="2">
    <source>
        <dbReference type="EMBL" id="MBC2960609.1"/>
    </source>
</evidence>
<feature type="region of interest" description="Disordered" evidence="1">
    <location>
        <begin position="69"/>
        <end position="143"/>
    </location>
</feature>
<keyword evidence="3" id="KW-1185">Reference proteome</keyword>
<dbReference type="EMBL" id="JACMYC010000004">
    <property type="protein sequence ID" value="MBC2960609.1"/>
    <property type="molecule type" value="Genomic_DNA"/>
</dbReference>
<feature type="compositionally biased region" description="Basic and acidic residues" evidence="1">
    <location>
        <begin position="110"/>
        <end position="126"/>
    </location>
</feature>
<accession>A0ABR6U9J0</accession>
<feature type="compositionally biased region" description="Basic and acidic residues" evidence="1">
    <location>
        <begin position="83"/>
        <end position="100"/>
    </location>
</feature>
<comment type="caution">
    <text evidence="2">The sequence shown here is derived from an EMBL/GenBank/DDBJ whole genome shotgun (WGS) entry which is preliminary data.</text>
</comment>
<dbReference type="RefSeq" id="WP_186345833.1">
    <property type="nucleotide sequence ID" value="NZ_BMMR01000001.1"/>
</dbReference>